<dbReference type="Proteomes" id="UP001295444">
    <property type="component" value="Chromosome 11"/>
</dbReference>
<name>A0AAD1WTK7_PELCU</name>
<reference evidence="1" key="1">
    <citation type="submission" date="2022-03" db="EMBL/GenBank/DDBJ databases">
        <authorList>
            <person name="Alioto T."/>
            <person name="Alioto T."/>
            <person name="Gomez Garrido J."/>
        </authorList>
    </citation>
    <scope>NUCLEOTIDE SEQUENCE</scope>
</reference>
<accession>A0AAD1WTK7</accession>
<keyword evidence="2" id="KW-1185">Reference proteome</keyword>
<proteinExistence type="predicted"/>
<protein>
    <submittedName>
        <fullName evidence="1">Uncharacterized protein</fullName>
    </submittedName>
</protein>
<dbReference type="AlphaFoldDB" id="A0AAD1WTK7"/>
<dbReference type="EMBL" id="OW240922">
    <property type="protein sequence ID" value="CAH2321719.1"/>
    <property type="molecule type" value="Genomic_DNA"/>
</dbReference>
<evidence type="ECO:0000313" key="2">
    <source>
        <dbReference type="Proteomes" id="UP001295444"/>
    </source>
</evidence>
<evidence type="ECO:0000313" key="1">
    <source>
        <dbReference type="EMBL" id="CAH2321719.1"/>
    </source>
</evidence>
<organism evidence="1 2">
    <name type="scientific">Pelobates cultripes</name>
    <name type="common">Western spadefoot toad</name>
    <dbReference type="NCBI Taxonomy" id="61616"/>
    <lineage>
        <taxon>Eukaryota</taxon>
        <taxon>Metazoa</taxon>
        <taxon>Chordata</taxon>
        <taxon>Craniata</taxon>
        <taxon>Vertebrata</taxon>
        <taxon>Euteleostomi</taxon>
        <taxon>Amphibia</taxon>
        <taxon>Batrachia</taxon>
        <taxon>Anura</taxon>
        <taxon>Pelobatoidea</taxon>
        <taxon>Pelobatidae</taxon>
        <taxon>Pelobates</taxon>
    </lineage>
</organism>
<gene>
    <name evidence="1" type="ORF">PECUL_23A057559</name>
</gene>
<sequence>MLRSEKIILLASDSHFERSQELKALQEKLVLLKRRSSDGPLVREQSILHKKTVNIQVSPMPLLLQKAPTFNEEVDVLGDIDSFIDSTFNGITFNRQSQMIKNDIWKHIPNQDANFR</sequence>